<feature type="non-terminal residue" evidence="2">
    <location>
        <position position="1"/>
    </location>
</feature>
<organism evidence="2 3">
    <name type="scientific">Trifolium medium</name>
    <dbReference type="NCBI Taxonomy" id="97028"/>
    <lineage>
        <taxon>Eukaryota</taxon>
        <taxon>Viridiplantae</taxon>
        <taxon>Streptophyta</taxon>
        <taxon>Embryophyta</taxon>
        <taxon>Tracheophyta</taxon>
        <taxon>Spermatophyta</taxon>
        <taxon>Magnoliopsida</taxon>
        <taxon>eudicotyledons</taxon>
        <taxon>Gunneridae</taxon>
        <taxon>Pentapetalae</taxon>
        <taxon>rosids</taxon>
        <taxon>fabids</taxon>
        <taxon>Fabales</taxon>
        <taxon>Fabaceae</taxon>
        <taxon>Papilionoideae</taxon>
        <taxon>50 kb inversion clade</taxon>
        <taxon>NPAAA clade</taxon>
        <taxon>Hologalegina</taxon>
        <taxon>IRL clade</taxon>
        <taxon>Trifolieae</taxon>
        <taxon>Trifolium</taxon>
    </lineage>
</organism>
<feature type="region of interest" description="Disordered" evidence="1">
    <location>
        <begin position="1"/>
        <end position="46"/>
    </location>
</feature>
<accession>A0A392W4W9</accession>
<dbReference type="Proteomes" id="UP000265520">
    <property type="component" value="Unassembled WGS sequence"/>
</dbReference>
<name>A0A392W4W9_9FABA</name>
<evidence type="ECO:0000256" key="1">
    <source>
        <dbReference type="SAM" id="MobiDB-lite"/>
    </source>
</evidence>
<sequence>ATATTKQTKIKPLARNSELPRSARNTSLSDASPESRLRLDILPSPRPNRCGEFGIGGICTLPSP</sequence>
<proteinExistence type="predicted"/>
<reference evidence="2 3" key="1">
    <citation type="journal article" date="2018" name="Front. Plant Sci.">
        <title>Red Clover (Trifolium pratense) and Zigzag Clover (T. medium) - A Picture of Genomic Similarities and Differences.</title>
        <authorList>
            <person name="Dluhosova J."/>
            <person name="Istvanek J."/>
            <person name="Nedelnik J."/>
            <person name="Repkova J."/>
        </authorList>
    </citation>
    <scope>NUCLEOTIDE SEQUENCE [LARGE SCALE GENOMIC DNA]</scope>
    <source>
        <strain evidence="3">cv. 10/8</strain>
        <tissue evidence="2">Leaf</tissue>
    </source>
</reference>
<protein>
    <submittedName>
        <fullName evidence="2">Uncharacterized protein</fullName>
    </submittedName>
</protein>
<feature type="compositionally biased region" description="Polar residues" evidence="1">
    <location>
        <begin position="23"/>
        <end position="32"/>
    </location>
</feature>
<evidence type="ECO:0000313" key="2">
    <source>
        <dbReference type="EMBL" id="MCI93955.1"/>
    </source>
</evidence>
<dbReference type="EMBL" id="LXQA011343275">
    <property type="protein sequence ID" value="MCI93955.1"/>
    <property type="molecule type" value="Genomic_DNA"/>
</dbReference>
<evidence type="ECO:0000313" key="3">
    <source>
        <dbReference type="Proteomes" id="UP000265520"/>
    </source>
</evidence>
<keyword evidence="3" id="KW-1185">Reference proteome</keyword>
<dbReference type="AlphaFoldDB" id="A0A392W4W9"/>
<comment type="caution">
    <text evidence="2">The sequence shown here is derived from an EMBL/GenBank/DDBJ whole genome shotgun (WGS) entry which is preliminary data.</text>
</comment>